<dbReference type="SUPFAM" id="SSF52540">
    <property type="entry name" value="P-loop containing nucleoside triphosphate hydrolases"/>
    <property type="match status" value="1"/>
</dbReference>
<keyword evidence="4" id="KW-1185">Reference proteome</keyword>
<accession>A0A1K1T3A3</accession>
<evidence type="ECO:0000313" key="1">
    <source>
        <dbReference type="EMBL" id="SFW90549.1"/>
    </source>
</evidence>
<evidence type="ECO:0000313" key="3">
    <source>
        <dbReference type="Proteomes" id="UP000183788"/>
    </source>
</evidence>
<gene>
    <name evidence="1" type="ORF">SAMN05661012_06632</name>
    <name evidence="2" type="ORF">SR876_25285</name>
</gene>
<dbReference type="AlphaFoldDB" id="A0A1K1T3A3"/>
<dbReference type="Proteomes" id="UP000183788">
    <property type="component" value="Unassembled WGS sequence"/>
</dbReference>
<dbReference type="STRING" id="1004.SAMN05661012_06632"/>
<evidence type="ECO:0000313" key="2">
    <source>
        <dbReference type="EMBL" id="WQG88246.1"/>
    </source>
</evidence>
<reference evidence="2 4" key="2">
    <citation type="submission" date="2023-11" db="EMBL/GenBank/DDBJ databases">
        <title>MicrobeMod: A computational toolkit for identifying prokaryotic methylation and restriction-modification with nanopore sequencing.</title>
        <authorList>
            <person name="Crits-Christoph A."/>
            <person name="Kang S.C."/>
            <person name="Lee H."/>
            <person name="Ostrov N."/>
        </authorList>
    </citation>
    <scope>NUCLEOTIDE SEQUENCE [LARGE SCALE GENOMIC DNA]</scope>
    <source>
        <strain evidence="2 4">ATCC 23090</strain>
    </source>
</reference>
<organism evidence="1 3">
    <name type="scientific">Chitinophaga sancti</name>
    <dbReference type="NCBI Taxonomy" id="1004"/>
    <lineage>
        <taxon>Bacteria</taxon>
        <taxon>Pseudomonadati</taxon>
        <taxon>Bacteroidota</taxon>
        <taxon>Chitinophagia</taxon>
        <taxon>Chitinophagales</taxon>
        <taxon>Chitinophagaceae</taxon>
        <taxon>Chitinophaga</taxon>
    </lineage>
</organism>
<proteinExistence type="predicted"/>
<dbReference type="OrthoDB" id="835620at2"/>
<dbReference type="RefSeq" id="WP_072366629.1">
    <property type="nucleotide sequence ID" value="NZ_CP139972.1"/>
</dbReference>
<dbReference type="Proteomes" id="UP001326715">
    <property type="component" value="Chromosome"/>
</dbReference>
<dbReference type="InterPro" id="IPR027417">
    <property type="entry name" value="P-loop_NTPase"/>
</dbReference>
<sequence>MIKITTSLFNYKQILPMLAEKGRQLFGPHFRIYPEDLEVIIPIVAWILRDEEVTKQFEIDLRKGIYLGGPVGTGKTQIMQLLRCIIPDPMNYEVKHCDRISEEYTLKGPSMLYNYIGTENNDKYNHRIWCFDDLGAEHTAHHYGSSCQVMKKILLRRYDLFTQFGTLTHVTSRLTTGAIEKKYGTDVRSRMREMFNRITFNKEARDKRGLVLCS</sequence>
<protein>
    <submittedName>
        <fullName evidence="1">Uncharacterized protein</fullName>
    </submittedName>
</protein>
<evidence type="ECO:0000313" key="4">
    <source>
        <dbReference type="Proteomes" id="UP001326715"/>
    </source>
</evidence>
<dbReference type="Gene3D" id="3.40.50.300">
    <property type="entry name" value="P-loop containing nucleotide triphosphate hydrolases"/>
    <property type="match status" value="1"/>
</dbReference>
<dbReference type="EMBL" id="CP140154">
    <property type="protein sequence ID" value="WQG88246.1"/>
    <property type="molecule type" value="Genomic_DNA"/>
</dbReference>
<dbReference type="EMBL" id="FPIZ01000050">
    <property type="protein sequence ID" value="SFW90549.1"/>
    <property type="molecule type" value="Genomic_DNA"/>
</dbReference>
<reference evidence="1 3" key="1">
    <citation type="submission" date="2016-11" db="EMBL/GenBank/DDBJ databases">
        <authorList>
            <person name="Jaros S."/>
            <person name="Januszkiewicz K."/>
            <person name="Wedrychowicz H."/>
        </authorList>
    </citation>
    <scope>NUCLEOTIDE SEQUENCE [LARGE SCALE GENOMIC DNA]</scope>
    <source>
        <strain evidence="1 3">DSM 784</strain>
    </source>
</reference>
<name>A0A1K1T3A3_9BACT</name>